<sequence>MFCRKLLTLFPGEIFRNRKVQFPLNVQEFYWVTMVMHAEGIC</sequence>
<dbReference type="OrthoDB" id="6737046at2759"/>
<evidence type="ECO:0000313" key="1">
    <source>
        <dbReference type="EMBL" id="CAH2011111.1"/>
    </source>
</evidence>
<dbReference type="EMBL" id="CAKOFQ010008036">
    <property type="protein sequence ID" value="CAH2011111.1"/>
    <property type="molecule type" value="Genomic_DNA"/>
</dbReference>
<name>A0A9P0Q586_ACAOB</name>
<evidence type="ECO:0000313" key="2">
    <source>
        <dbReference type="Proteomes" id="UP001152888"/>
    </source>
</evidence>
<gene>
    <name evidence="1" type="ORF">ACAOBT_LOCUS31965</name>
</gene>
<proteinExistence type="predicted"/>
<dbReference type="AlphaFoldDB" id="A0A9P0Q586"/>
<organism evidence="1 2">
    <name type="scientific">Acanthoscelides obtectus</name>
    <name type="common">Bean weevil</name>
    <name type="synonym">Bruchus obtectus</name>
    <dbReference type="NCBI Taxonomy" id="200917"/>
    <lineage>
        <taxon>Eukaryota</taxon>
        <taxon>Metazoa</taxon>
        <taxon>Ecdysozoa</taxon>
        <taxon>Arthropoda</taxon>
        <taxon>Hexapoda</taxon>
        <taxon>Insecta</taxon>
        <taxon>Pterygota</taxon>
        <taxon>Neoptera</taxon>
        <taxon>Endopterygota</taxon>
        <taxon>Coleoptera</taxon>
        <taxon>Polyphaga</taxon>
        <taxon>Cucujiformia</taxon>
        <taxon>Chrysomeloidea</taxon>
        <taxon>Chrysomelidae</taxon>
        <taxon>Bruchinae</taxon>
        <taxon>Bruchini</taxon>
        <taxon>Acanthoscelides</taxon>
    </lineage>
</organism>
<accession>A0A9P0Q586</accession>
<keyword evidence="2" id="KW-1185">Reference proteome</keyword>
<reference evidence="1" key="1">
    <citation type="submission" date="2022-03" db="EMBL/GenBank/DDBJ databases">
        <authorList>
            <person name="Sayadi A."/>
        </authorList>
    </citation>
    <scope>NUCLEOTIDE SEQUENCE</scope>
</reference>
<protein>
    <submittedName>
        <fullName evidence="1">Uncharacterized protein</fullName>
    </submittedName>
</protein>
<comment type="caution">
    <text evidence="1">The sequence shown here is derived from an EMBL/GenBank/DDBJ whole genome shotgun (WGS) entry which is preliminary data.</text>
</comment>
<dbReference type="Proteomes" id="UP001152888">
    <property type="component" value="Unassembled WGS sequence"/>
</dbReference>